<evidence type="ECO:0000313" key="1">
    <source>
        <dbReference type="EMBL" id="UVX36411.1"/>
    </source>
</evidence>
<keyword evidence="2" id="KW-1185">Reference proteome</keyword>
<dbReference type="Proteomes" id="UP001160027">
    <property type="component" value="Segment"/>
</dbReference>
<sequence>MIDLAMCMTLQNEGFGTYGKTLFFGTSPVLDTGSVTNAEGIWVNANTVDINGDLYTDQLTISSRYFDVIEQGRLMLRLLHFVNNRLHEYCRLTCNPIADIDFVSIRVHPATAIDMDAIDGEGRWVKSIRFNVDYKLDPATVE</sequence>
<organism evidence="1 2">
    <name type="scientific">Bacteriophage sp</name>
    <dbReference type="NCBI Taxonomy" id="38018"/>
    <lineage>
        <taxon>Viruses</taxon>
    </lineage>
</organism>
<evidence type="ECO:0000313" key="2">
    <source>
        <dbReference type="Proteomes" id="UP001160027"/>
    </source>
</evidence>
<proteinExistence type="predicted"/>
<accession>A0ABY5TRW2</accession>
<name>A0ABY5TRW2_9VIRU</name>
<reference evidence="2" key="1">
    <citation type="submission" date="2022-07" db="EMBL/GenBank/DDBJ databases">
        <title>High-quality bacteriophage genomes in the Japanese 4D cohort.</title>
        <authorList>
            <person name="Nishijima S."/>
        </authorList>
    </citation>
    <scope>NUCLEOTIDE SEQUENCE [LARGE SCALE GENOMIC DNA]</scope>
</reference>
<protein>
    <submittedName>
        <fullName evidence="1">Uncharacterized protein</fullName>
    </submittedName>
</protein>
<dbReference type="EMBL" id="OP072523">
    <property type="protein sequence ID" value="UVX36411.1"/>
    <property type="molecule type" value="Genomic_DNA"/>
</dbReference>